<keyword evidence="2 3" id="KW-0378">Hydrolase</keyword>
<evidence type="ECO:0000256" key="2">
    <source>
        <dbReference type="ARBA" id="ARBA00022801"/>
    </source>
</evidence>
<evidence type="ECO:0000313" key="7">
    <source>
        <dbReference type="Proteomes" id="UP000770015"/>
    </source>
</evidence>
<evidence type="ECO:0000313" key="6">
    <source>
        <dbReference type="EMBL" id="KAH6669702.1"/>
    </source>
</evidence>
<proteinExistence type="inferred from homology"/>
<evidence type="ECO:0000256" key="1">
    <source>
        <dbReference type="ARBA" id="ARBA00005964"/>
    </source>
</evidence>
<dbReference type="InterPro" id="IPR002018">
    <property type="entry name" value="CarbesteraseB"/>
</dbReference>
<dbReference type="EMBL" id="JAGSXJ010000031">
    <property type="protein sequence ID" value="KAH6669702.1"/>
    <property type="molecule type" value="Genomic_DNA"/>
</dbReference>
<dbReference type="FunFam" id="3.40.50.1820:FF:000263">
    <property type="entry name" value="Carboxylic ester hydrolase"/>
    <property type="match status" value="1"/>
</dbReference>
<accession>A0A9P8V3E7</accession>
<dbReference type="PANTHER" id="PTHR11559">
    <property type="entry name" value="CARBOXYLESTERASE"/>
    <property type="match status" value="1"/>
</dbReference>
<sequence length="538" mass="59224">MDRPRIQLPQGTVVGLTLTDDLPQPVESFRGVPFALPPTGDRRFRAAEPVKPNPDATIDASQYGPAAPGKPLFAGGPKLDYSEDCLTANIFRKPLSGQASTQLLPVALYVHGGAFNRGTSCMHNTASMVAYSDVPYVAVSFNYRLGALGFLPSSVTAKEGALNLGLKDQILMFEWVRDNITAFGGDPNNVTLFGLSAGAHSIGHHMMNYKEGEAPLYHRVIIESGATTSRAVRPYNAEVHESQFRDFLKEAGVPESLSDDEVLPYLRSSVSYDEICRAQTAVFDKYNPSLRWAFQPVIDGEIIPRPPLETWRSGKWHKVPIMTGFTRNEGSIYVNKQLSTSSGFSKFFAELVPLNEEEVEVLNALYPDPAKTADSPYIESRDGVGSQYKRVEAAYANYAYQGPVRQTAEFASAASVPVFLYQWALEGSVIDGARHGDNMKYEFCDPKIMASSQTQAELAKALNAYVAGFITSGDPNSADSKLPKWEQYHQDAPRAMVFGLNNKELVGGQPGPAAEMMDDTWARKESEFWWSKVEKSQQ</sequence>
<dbReference type="GO" id="GO:0016787">
    <property type="term" value="F:hydrolase activity"/>
    <property type="evidence" value="ECO:0007669"/>
    <property type="project" value="UniProtKB-KW"/>
</dbReference>
<dbReference type="Pfam" id="PF00135">
    <property type="entry name" value="COesterase"/>
    <property type="match status" value="1"/>
</dbReference>
<protein>
    <recommendedName>
        <fullName evidence="3">Carboxylic ester hydrolase</fullName>
        <ecNumber evidence="3">3.1.1.-</ecNumber>
    </recommendedName>
</protein>
<dbReference type="InterPro" id="IPR019826">
    <property type="entry name" value="Carboxylesterase_B_AS"/>
</dbReference>
<dbReference type="EC" id="3.1.1.-" evidence="3"/>
<dbReference type="Proteomes" id="UP000770015">
    <property type="component" value="Unassembled WGS sequence"/>
</dbReference>
<dbReference type="Gene3D" id="3.40.50.1820">
    <property type="entry name" value="alpha/beta hydrolase"/>
    <property type="match status" value="1"/>
</dbReference>
<dbReference type="SUPFAM" id="SSF53474">
    <property type="entry name" value="alpha/beta-Hydrolases"/>
    <property type="match status" value="1"/>
</dbReference>
<comment type="similarity">
    <text evidence="1 3">Belongs to the type-B carboxylesterase/lipase family.</text>
</comment>
<dbReference type="AlphaFoldDB" id="A0A9P8V3E7"/>
<evidence type="ECO:0000256" key="4">
    <source>
        <dbReference type="SAM" id="MobiDB-lite"/>
    </source>
</evidence>
<dbReference type="InterPro" id="IPR029058">
    <property type="entry name" value="AB_hydrolase_fold"/>
</dbReference>
<keyword evidence="7" id="KW-1185">Reference proteome</keyword>
<dbReference type="OrthoDB" id="408631at2759"/>
<name>A0A9P8V3E7_9PEZI</name>
<reference evidence="6" key="1">
    <citation type="journal article" date="2021" name="Nat. Commun.">
        <title>Genetic determinants of endophytism in the Arabidopsis root mycobiome.</title>
        <authorList>
            <person name="Mesny F."/>
            <person name="Miyauchi S."/>
            <person name="Thiergart T."/>
            <person name="Pickel B."/>
            <person name="Atanasova L."/>
            <person name="Karlsson M."/>
            <person name="Huettel B."/>
            <person name="Barry K.W."/>
            <person name="Haridas S."/>
            <person name="Chen C."/>
            <person name="Bauer D."/>
            <person name="Andreopoulos W."/>
            <person name="Pangilinan J."/>
            <person name="LaButti K."/>
            <person name="Riley R."/>
            <person name="Lipzen A."/>
            <person name="Clum A."/>
            <person name="Drula E."/>
            <person name="Henrissat B."/>
            <person name="Kohler A."/>
            <person name="Grigoriev I.V."/>
            <person name="Martin F.M."/>
            <person name="Hacquard S."/>
        </authorList>
    </citation>
    <scope>NUCLEOTIDE SEQUENCE</scope>
    <source>
        <strain evidence="6">MPI-SDFR-AT-0117</strain>
    </source>
</reference>
<comment type="caution">
    <text evidence="6">The sequence shown here is derived from an EMBL/GenBank/DDBJ whole genome shotgun (WGS) entry which is preliminary data.</text>
</comment>
<evidence type="ECO:0000256" key="3">
    <source>
        <dbReference type="RuleBase" id="RU361235"/>
    </source>
</evidence>
<dbReference type="InterPro" id="IPR050309">
    <property type="entry name" value="Type-B_Carboxylest/Lipase"/>
</dbReference>
<feature type="region of interest" description="Disordered" evidence="4">
    <location>
        <begin position="40"/>
        <end position="64"/>
    </location>
</feature>
<evidence type="ECO:0000259" key="5">
    <source>
        <dbReference type="Pfam" id="PF00135"/>
    </source>
</evidence>
<feature type="domain" description="Carboxylesterase type B" evidence="5">
    <location>
        <begin position="3"/>
        <end position="503"/>
    </location>
</feature>
<organism evidence="6 7">
    <name type="scientific">Plectosphaerella plurivora</name>
    <dbReference type="NCBI Taxonomy" id="936078"/>
    <lineage>
        <taxon>Eukaryota</taxon>
        <taxon>Fungi</taxon>
        <taxon>Dikarya</taxon>
        <taxon>Ascomycota</taxon>
        <taxon>Pezizomycotina</taxon>
        <taxon>Sordariomycetes</taxon>
        <taxon>Hypocreomycetidae</taxon>
        <taxon>Glomerellales</taxon>
        <taxon>Plectosphaerellaceae</taxon>
        <taxon>Plectosphaerella</taxon>
    </lineage>
</organism>
<dbReference type="PROSITE" id="PS00122">
    <property type="entry name" value="CARBOXYLESTERASE_B_1"/>
    <property type="match status" value="1"/>
</dbReference>
<gene>
    <name evidence="6" type="ORF">F5X68DRAFT_175970</name>
</gene>